<keyword evidence="4" id="KW-0067">ATP-binding</keyword>
<evidence type="ECO:0000256" key="1">
    <source>
        <dbReference type="ARBA" id="ARBA00009670"/>
    </source>
</evidence>
<dbReference type="GO" id="GO:0005524">
    <property type="term" value="F:ATP binding"/>
    <property type="evidence" value="ECO:0007669"/>
    <property type="project" value="UniProtKB-KW"/>
</dbReference>
<keyword evidence="7" id="KW-1185">Reference proteome</keyword>
<dbReference type="InterPro" id="IPR034646">
    <property type="entry name" value="ADCK3_dom"/>
</dbReference>
<dbReference type="GeneID" id="92381369"/>
<organism evidence="6 7">
    <name type="scientific">Trypanosoma equiperdum</name>
    <dbReference type="NCBI Taxonomy" id="5694"/>
    <lineage>
        <taxon>Eukaryota</taxon>
        <taxon>Discoba</taxon>
        <taxon>Euglenozoa</taxon>
        <taxon>Kinetoplastea</taxon>
        <taxon>Metakinetoplastina</taxon>
        <taxon>Trypanosomatida</taxon>
        <taxon>Trypanosomatidae</taxon>
        <taxon>Trypanosoma</taxon>
    </lineage>
</organism>
<name>A0A1G4I7M4_TRYEQ</name>
<dbReference type="GO" id="GO:0016740">
    <property type="term" value="F:transferase activity"/>
    <property type="evidence" value="ECO:0007669"/>
    <property type="project" value="UniProtKB-KW"/>
</dbReference>
<sequence>MRDSKSKEVGLHPQLFTVLQTDHLFSYQFISESSLFFPCLWLGAPTLNEMTVNAITGSIGNVARGVAKVVSAVTGASCSGGVSSNVNAFASAVQRRTPTAKKPSPLPRELQTHLNGSNRAKMRTAVYRTVPSTRAARAAGFGTLFLRLGWDKLVGSEAGDKMLPVNSHMRIVETLCRMRGAVMKLGQMLSIQDDNTIPSNITSLFERVRDSAYAMPPKQLEQTLAKEYNDKNWRQELFKEFITEPIAAASIGQVHRAAVSDQDTGEKVAVAVKVQYPGVAQSIDSDVANLRMLMSLNILPPGMFVDNILDELQQELKTECSYSKEAEKQLRYAELLQQSPELKEVFVVPKVYKSLSTDRVLVTQMLSGVSIDKLASLVGMQDVKDYVARSMLHLTLTELFQWRFMQTDPNYSNFLFCPQTNKIGLIDFGAAREYNQEFVKDYLDVVAAAARRDRQTVIEKSIKLGFLKGNEMKEMLNAHAESVLLLGLPFNNRDVPFDFSKENLPSRIQGYVPTIVRLRLCPPPTPIYSLHRRLSGAILLSTKLKATVPSGELFWNIYDELTSV</sequence>
<evidence type="ECO:0000256" key="4">
    <source>
        <dbReference type="ARBA" id="ARBA00022840"/>
    </source>
</evidence>
<dbReference type="SUPFAM" id="SSF56112">
    <property type="entry name" value="Protein kinase-like (PK-like)"/>
    <property type="match status" value="1"/>
</dbReference>
<feature type="domain" description="ABC1 atypical kinase-like" evidence="5">
    <location>
        <begin position="208"/>
        <end position="460"/>
    </location>
</feature>
<evidence type="ECO:0000256" key="3">
    <source>
        <dbReference type="ARBA" id="ARBA00022741"/>
    </source>
</evidence>
<comment type="caution">
    <text evidence="6">The sequence shown here is derived from an EMBL/GenBank/DDBJ whole genome shotgun (WGS) entry which is preliminary data.</text>
</comment>
<dbReference type="Pfam" id="PF03109">
    <property type="entry name" value="ABC1"/>
    <property type="match status" value="1"/>
</dbReference>
<evidence type="ECO:0000313" key="6">
    <source>
        <dbReference type="EMBL" id="SCU68008.1"/>
    </source>
</evidence>
<dbReference type="InterPro" id="IPR004147">
    <property type="entry name" value="ABC1_dom"/>
</dbReference>
<dbReference type="InterPro" id="IPR051409">
    <property type="entry name" value="Atypical_kinase_ADCK"/>
</dbReference>
<protein>
    <submittedName>
        <fullName evidence="6">ABC1 protein, putative</fullName>
    </submittedName>
</protein>
<evidence type="ECO:0000313" key="7">
    <source>
        <dbReference type="Proteomes" id="UP000195570"/>
    </source>
</evidence>
<reference evidence="6" key="1">
    <citation type="submission" date="2016-09" db="EMBL/GenBank/DDBJ databases">
        <authorList>
            <person name="Hebert L."/>
            <person name="Moumen B."/>
        </authorList>
    </citation>
    <scope>NUCLEOTIDE SEQUENCE [LARGE SCALE GENOMIC DNA]</scope>
    <source>
        <strain evidence="6">OVI</strain>
    </source>
</reference>
<dbReference type="InterPro" id="IPR011009">
    <property type="entry name" value="Kinase-like_dom_sf"/>
</dbReference>
<keyword evidence="2" id="KW-0808">Transferase</keyword>
<dbReference type="VEuPathDB" id="TriTrypDB:TEOVI_000743500"/>
<dbReference type="AlphaFoldDB" id="A0A1G4I7M4"/>
<evidence type="ECO:0000259" key="5">
    <source>
        <dbReference type="Pfam" id="PF03109"/>
    </source>
</evidence>
<evidence type="ECO:0000256" key="2">
    <source>
        <dbReference type="ARBA" id="ARBA00022679"/>
    </source>
</evidence>
<dbReference type="GO" id="GO:0006744">
    <property type="term" value="P:ubiquinone biosynthetic process"/>
    <property type="evidence" value="ECO:0007669"/>
    <property type="project" value="TreeGrafter"/>
</dbReference>
<accession>A0A1G4I7M4</accession>
<proteinExistence type="inferred from homology"/>
<dbReference type="Proteomes" id="UP000195570">
    <property type="component" value="Unassembled WGS sequence"/>
</dbReference>
<gene>
    <name evidence="6" type="ORF">TEOVI_000743500</name>
</gene>
<dbReference type="PANTHER" id="PTHR43851:SF3">
    <property type="entry name" value="COENZYME Q8"/>
    <property type="match status" value="1"/>
</dbReference>
<dbReference type="PANTHER" id="PTHR43851">
    <property type="match status" value="1"/>
</dbReference>
<dbReference type="EMBL" id="CZPT02000861">
    <property type="protein sequence ID" value="SCU68008.1"/>
    <property type="molecule type" value="Genomic_DNA"/>
</dbReference>
<dbReference type="CDD" id="cd13970">
    <property type="entry name" value="ABC1_ADCK3"/>
    <property type="match status" value="1"/>
</dbReference>
<dbReference type="RefSeq" id="XP_067079251.1">
    <property type="nucleotide sequence ID" value="XM_067223150.1"/>
</dbReference>
<comment type="similarity">
    <text evidence="1">Belongs to the protein kinase superfamily. ADCK protein kinase family.</text>
</comment>
<keyword evidence="3" id="KW-0547">Nucleotide-binding</keyword>